<keyword evidence="1" id="KW-0472">Membrane</keyword>
<keyword evidence="1" id="KW-1133">Transmembrane helix</keyword>
<reference evidence="2 3" key="1">
    <citation type="journal article" date="2016" name="Nat. Commun.">
        <title>Thousands of microbial genomes shed light on interconnected biogeochemical processes in an aquifer system.</title>
        <authorList>
            <person name="Anantharaman K."/>
            <person name="Brown C.T."/>
            <person name="Hug L.A."/>
            <person name="Sharon I."/>
            <person name="Castelle C.J."/>
            <person name="Probst A.J."/>
            <person name="Thomas B.C."/>
            <person name="Singh A."/>
            <person name="Wilkins M.J."/>
            <person name="Karaoz U."/>
            <person name="Brodie E.L."/>
            <person name="Williams K.H."/>
            <person name="Hubbard S.S."/>
            <person name="Banfield J.F."/>
        </authorList>
    </citation>
    <scope>NUCLEOTIDE SEQUENCE [LARGE SCALE GENOMIC DNA]</scope>
</reference>
<name>A0A1F8EEE1_9BACT</name>
<dbReference type="Proteomes" id="UP000176893">
    <property type="component" value="Unassembled WGS sequence"/>
</dbReference>
<evidence type="ECO:0000313" key="2">
    <source>
        <dbReference type="EMBL" id="OGM99226.1"/>
    </source>
</evidence>
<gene>
    <name evidence="2" type="ORF">A2649_03745</name>
</gene>
<feature type="transmembrane region" description="Helical" evidence="1">
    <location>
        <begin position="38"/>
        <end position="58"/>
    </location>
</feature>
<sequence length="225" mass="24683">MQNIINFSLTTILHFIIWLIFSMRGLHVKRKPKYAKEFAIVALLCLPLNINGNVFTVLGNASSSNNIYSIFSLYQKADQDAFSLLGGIYQEAGYDATTFLGFEVYQKAGHDNVLVIGLSGYQKAENKNLLGIGISVFQNSKKESGSIMGLIGYQKSNDIALALCCFVGKQDSGQQSGLAMGLIGYQNSKKYSSTVFSMALYQRAGGKDSAFAMWSSIKDEDKSEK</sequence>
<protein>
    <submittedName>
        <fullName evidence="2">Uncharacterized protein</fullName>
    </submittedName>
</protein>
<evidence type="ECO:0000256" key="1">
    <source>
        <dbReference type="SAM" id="Phobius"/>
    </source>
</evidence>
<organism evidence="2 3">
    <name type="scientific">Candidatus Yanofskybacteria bacterium RIFCSPHIGHO2_01_FULL_41_26</name>
    <dbReference type="NCBI Taxonomy" id="1802661"/>
    <lineage>
        <taxon>Bacteria</taxon>
        <taxon>Candidatus Yanofskyibacteriota</taxon>
    </lineage>
</organism>
<dbReference type="AlphaFoldDB" id="A0A1F8EEE1"/>
<proteinExistence type="predicted"/>
<comment type="caution">
    <text evidence="2">The sequence shown here is derived from an EMBL/GenBank/DDBJ whole genome shotgun (WGS) entry which is preliminary data.</text>
</comment>
<accession>A0A1F8EEE1</accession>
<dbReference type="EMBL" id="MGJB01000001">
    <property type="protein sequence ID" value="OGM99226.1"/>
    <property type="molecule type" value="Genomic_DNA"/>
</dbReference>
<feature type="transmembrane region" description="Helical" evidence="1">
    <location>
        <begin position="6"/>
        <end position="26"/>
    </location>
</feature>
<dbReference type="STRING" id="1802661.A2649_03745"/>
<keyword evidence="1" id="KW-0812">Transmembrane</keyword>
<evidence type="ECO:0000313" key="3">
    <source>
        <dbReference type="Proteomes" id="UP000176893"/>
    </source>
</evidence>